<dbReference type="EMBL" id="FQVU01000007">
    <property type="protein sequence ID" value="SHH59218.1"/>
    <property type="molecule type" value="Genomic_DNA"/>
</dbReference>
<proteinExistence type="predicted"/>
<feature type="transmembrane region" description="Helical" evidence="2">
    <location>
        <begin position="209"/>
        <end position="229"/>
    </location>
</feature>
<gene>
    <name evidence="3" type="ORF">SAMN05443575_4167</name>
</gene>
<name>A0A1M5U8I0_9ACTN</name>
<feature type="transmembrane region" description="Helical" evidence="2">
    <location>
        <begin position="56"/>
        <end position="73"/>
    </location>
</feature>
<evidence type="ECO:0008006" key="5">
    <source>
        <dbReference type="Google" id="ProtNLM"/>
    </source>
</evidence>
<evidence type="ECO:0000256" key="1">
    <source>
        <dbReference type="SAM" id="MobiDB-lite"/>
    </source>
</evidence>
<accession>A0A1M5U8I0</accession>
<keyword evidence="2" id="KW-0812">Transmembrane</keyword>
<feature type="region of interest" description="Disordered" evidence="1">
    <location>
        <begin position="178"/>
        <end position="203"/>
    </location>
</feature>
<protein>
    <recommendedName>
        <fullName evidence="5">IPT/TIG domain-containing protein</fullName>
    </recommendedName>
</protein>
<sequence length="235" mass="24136">MRILTRILLRARARRATGAATHGVPAVAAVPMMGTPSDKDAWRVRRGAMYAGRRRAAASTAVVAAGLALVIGARPADAAAKGHTPATPTKYPPSSCVLGIKSSTVIPGQSIRITGTGFRPRTIVSVTFASPDVFNLGNVRANRYGSFELISAIPETATQGRHQVRAVPGAACQSATVTVSSSDQGLRPGRATDESPASSSSRLSTGSEIALGVAIGGVLLVGVGSTAVGRRRRRS</sequence>
<keyword evidence="2" id="KW-1133">Transmembrane helix</keyword>
<keyword evidence="4" id="KW-1185">Reference proteome</keyword>
<evidence type="ECO:0000313" key="4">
    <source>
        <dbReference type="Proteomes" id="UP000186132"/>
    </source>
</evidence>
<evidence type="ECO:0000256" key="2">
    <source>
        <dbReference type="SAM" id="Phobius"/>
    </source>
</evidence>
<dbReference type="AlphaFoldDB" id="A0A1M5U8I0"/>
<reference evidence="3 4" key="1">
    <citation type="submission" date="2016-11" db="EMBL/GenBank/DDBJ databases">
        <authorList>
            <person name="Jaros S."/>
            <person name="Januszkiewicz K."/>
            <person name="Wedrychowicz H."/>
        </authorList>
    </citation>
    <scope>NUCLEOTIDE SEQUENCE [LARGE SCALE GENOMIC DNA]</scope>
    <source>
        <strain evidence="3 4">DSM 45627</strain>
    </source>
</reference>
<keyword evidence="2" id="KW-0472">Membrane</keyword>
<evidence type="ECO:0000313" key="3">
    <source>
        <dbReference type="EMBL" id="SHH59218.1"/>
    </source>
</evidence>
<dbReference type="STRING" id="1206085.SAMN05443575_4167"/>
<organism evidence="3 4">
    <name type="scientific">Jatrophihabitans endophyticus</name>
    <dbReference type="NCBI Taxonomy" id="1206085"/>
    <lineage>
        <taxon>Bacteria</taxon>
        <taxon>Bacillati</taxon>
        <taxon>Actinomycetota</taxon>
        <taxon>Actinomycetes</taxon>
        <taxon>Jatrophihabitantales</taxon>
        <taxon>Jatrophihabitantaceae</taxon>
        <taxon>Jatrophihabitans</taxon>
    </lineage>
</organism>
<dbReference type="Proteomes" id="UP000186132">
    <property type="component" value="Unassembled WGS sequence"/>
</dbReference>